<keyword evidence="3" id="KW-0808">Transferase</keyword>
<keyword evidence="4" id="KW-0418">Kinase</keyword>
<dbReference type="InterPro" id="IPR050482">
    <property type="entry name" value="Sensor_HK_TwoCompSys"/>
</dbReference>
<dbReference type="CDD" id="cd16917">
    <property type="entry name" value="HATPase_UhpB-NarQ-NarX-like"/>
    <property type="match status" value="1"/>
</dbReference>
<dbReference type="SUPFAM" id="SSF55874">
    <property type="entry name" value="ATPase domain of HSP90 chaperone/DNA topoisomerase II/histidine kinase"/>
    <property type="match status" value="1"/>
</dbReference>
<sequence length="470" mass="54283">MLALFKLDDLIPFLCIGAIAISAIYHCNLFYFNRTKLLGVYSIYLVLCLLFLLQATITSNRVENPPIVPLLFCASTLWLSHLIYIYFLLFTLKKREKEYLVIKFIRKIWIVFILSTICHIFNFLGPLKYQDIVWYFALIFDSITPLSILILTYLLFKEKRDAFNLNIIVATLFLILFNLLDVVFSYDIIGAFEIPIDSLSFVGMGYFTQAIFFSLAFSFKVKMEAKENFLAKEKLTLQILKLETERKKAAEVLLKHEFNLREERHKTIIAQRKIIANELQDSLTESLMAVKYLVNDQHKKTHSAHETENLIEIEEEIDLIFNDAKNFNSFLTNQDLFYSNYVYDIDAYLNKTKLRFKSLNLIRINTDYNPELIESLLPINISECVYLCIKECLTNIIKHADATDVLISILFENSFCNLTVADNGKGIAPNRIQEGVGLNNLKLRVKDLNGEFSIANNSPGSLICIKLPLN</sequence>
<keyword evidence="6" id="KW-1133">Transmembrane helix</keyword>
<dbReference type="Proteomes" id="UP000652755">
    <property type="component" value="Unassembled WGS sequence"/>
</dbReference>
<dbReference type="InterPro" id="IPR005467">
    <property type="entry name" value="His_kinase_dom"/>
</dbReference>
<gene>
    <name evidence="8" type="ORF">H7U22_20920</name>
</gene>
<dbReference type="RefSeq" id="WP_187073310.1">
    <property type="nucleotide sequence ID" value="NZ_JACRYL010000029.1"/>
</dbReference>
<dbReference type="Pfam" id="PF07695">
    <property type="entry name" value="7TMR-DISM_7TM"/>
    <property type="match status" value="1"/>
</dbReference>
<keyword evidence="6" id="KW-0812">Transmembrane</keyword>
<organism evidence="8 9">
    <name type="scientific">Pedobacter fastidiosus</name>
    <dbReference type="NCBI Taxonomy" id="2765361"/>
    <lineage>
        <taxon>Bacteria</taxon>
        <taxon>Pseudomonadati</taxon>
        <taxon>Bacteroidota</taxon>
        <taxon>Sphingobacteriia</taxon>
        <taxon>Sphingobacteriales</taxon>
        <taxon>Sphingobacteriaceae</taxon>
        <taxon>Pedobacter</taxon>
    </lineage>
</organism>
<dbReference type="SMART" id="SM00387">
    <property type="entry name" value="HATPase_c"/>
    <property type="match status" value="1"/>
</dbReference>
<feature type="transmembrane region" description="Helical" evidence="6">
    <location>
        <begin position="163"/>
        <end position="186"/>
    </location>
</feature>
<keyword evidence="5" id="KW-0902">Two-component regulatory system</keyword>
<protein>
    <recommendedName>
        <fullName evidence="2">histidine kinase</fullName>
        <ecNumber evidence="2">2.7.13.3</ecNumber>
    </recommendedName>
</protein>
<dbReference type="PROSITE" id="PS50109">
    <property type="entry name" value="HIS_KIN"/>
    <property type="match status" value="1"/>
</dbReference>
<feature type="transmembrane region" description="Helical" evidence="6">
    <location>
        <begin position="104"/>
        <end position="126"/>
    </location>
</feature>
<evidence type="ECO:0000256" key="6">
    <source>
        <dbReference type="SAM" id="Phobius"/>
    </source>
</evidence>
<reference evidence="8 9" key="1">
    <citation type="submission" date="2020-08" db="EMBL/GenBank/DDBJ databases">
        <authorList>
            <person name="Sun Q."/>
            <person name="Inoue M."/>
        </authorList>
    </citation>
    <scope>NUCLEOTIDE SEQUENCE [LARGE SCALE GENOMIC DNA]</scope>
    <source>
        <strain evidence="8 9">CCM 8938</strain>
    </source>
</reference>
<evidence type="ECO:0000256" key="5">
    <source>
        <dbReference type="ARBA" id="ARBA00023012"/>
    </source>
</evidence>
<keyword evidence="6" id="KW-0472">Membrane</keyword>
<evidence type="ECO:0000256" key="1">
    <source>
        <dbReference type="ARBA" id="ARBA00000085"/>
    </source>
</evidence>
<name>A0ABR7KXT6_9SPHI</name>
<evidence type="ECO:0000256" key="4">
    <source>
        <dbReference type="ARBA" id="ARBA00022777"/>
    </source>
</evidence>
<keyword evidence="9" id="KW-1185">Reference proteome</keyword>
<dbReference type="PANTHER" id="PTHR24421:SF10">
    <property type="entry name" value="NITRATE_NITRITE SENSOR PROTEIN NARQ"/>
    <property type="match status" value="1"/>
</dbReference>
<dbReference type="PANTHER" id="PTHR24421">
    <property type="entry name" value="NITRATE/NITRITE SENSOR PROTEIN NARX-RELATED"/>
    <property type="match status" value="1"/>
</dbReference>
<comment type="catalytic activity">
    <reaction evidence="1">
        <text>ATP + protein L-histidine = ADP + protein N-phospho-L-histidine.</text>
        <dbReference type="EC" id="2.7.13.3"/>
    </reaction>
</comment>
<evidence type="ECO:0000313" key="9">
    <source>
        <dbReference type="Proteomes" id="UP000652755"/>
    </source>
</evidence>
<evidence type="ECO:0000259" key="7">
    <source>
        <dbReference type="PROSITE" id="PS50109"/>
    </source>
</evidence>
<evidence type="ECO:0000256" key="3">
    <source>
        <dbReference type="ARBA" id="ARBA00022679"/>
    </source>
</evidence>
<evidence type="ECO:0000256" key="2">
    <source>
        <dbReference type="ARBA" id="ARBA00012438"/>
    </source>
</evidence>
<accession>A0ABR7KXT6</accession>
<dbReference type="Gene3D" id="3.30.565.10">
    <property type="entry name" value="Histidine kinase-like ATPase, C-terminal domain"/>
    <property type="match status" value="1"/>
</dbReference>
<dbReference type="InterPro" id="IPR011623">
    <property type="entry name" value="7TMR_DISM_rcpt_extracell_dom1"/>
</dbReference>
<feature type="domain" description="Histidine kinase" evidence="7">
    <location>
        <begin position="274"/>
        <end position="470"/>
    </location>
</feature>
<comment type="caution">
    <text evidence="8">The sequence shown here is derived from an EMBL/GenBank/DDBJ whole genome shotgun (WGS) entry which is preliminary data.</text>
</comment>
<dbReference type="EC" id="2.7.13.3" evidence="2"/>
<feature type="transmembrane region" description="Helical" evidence="6">
    <location>
        <begin position="132"/>
        <end position="156"/>
    </location>
</feature>
<feature type="transmembrane region" description="Helical" evidence="6">
    <location>
        <begin position="38"/>
        <end position="57"/>
    </location>
</feature>
<feature type="transmembrane region" description="Helical" evidence="6">
    <location>
        <begin position="12"/>
        <end position="31"/>
    </location>
</feature>
<feature type="transmembrane region" description="Helical" evidence="6">
    <location>
        <begin position="69"/>
        <end position="92"/>
    </location>
</feature>
<proteinExistence type="predicted"/>
<evidence type="ECO:0000313" key="8">
    <source>
        <dbReference type="EMBL" id="MBC6112892.1"/>
    </source>
</evidence>
<dbReference type="Pfam" id="PF02518">
    <property type="entry name" value="HATPase_c"/>
    <property type="match status" value="1"/>
</dbReference>
<dbReference type="EMBL" id="JACRYL010000029">
    <property type="protein sequence ID" value="MBC6112892.1"/>
    <property type="molecule type" value="Genomic_DNA"/>
</dbReference>
<feature type="transmembrane region" description="Helical" evidence="6">
    <location>
        <begin position="198"/>
        <end position="219"/>
    </location>
</feature>
<dbReference type="InterPro" id="IPR003594">
    <property type="entry name" value="HATPase_dom"/>
</dbReference>
<dbReference type="InterPro" id="IPR036890">
    <property type="entry name" value="HATPase_C_sf"/>
</dbReference>